<evidence type="ECO:0000313" key="1">
    <source>
        <dbReference type="EMBL" id="QUE52987.1"/>
    </source>
</evidence>
<dbReference type="Proteomes" id="UP000676169">
    <property type="component" value="Chromosome"/>
</dbReference>
<organism evidence="1 3">
    <name type="scientific">Luteolibacter ambystomatis</name>
    <dbReference type="NCBI Taxonomy" id="2824561"/>
    <lineage>
        <taxon>Bacteria</taxon>
        <taxon>Pseudomonadati</taxon>
        <taxon>Verrucomicrobiota</taxon>
        <taxon>Verrucomicrobiia</taxon>
        <taxon>Verrucomicrobiales</taxon>
        <taxon>Verrucomicrobiaceae</taxon>
        <taxon>Luteolibacter</taxon>
    </lineage>
</organism>
<dbReference type="KEGG" id="lamb:KBB96_09920"/>
<dbReference type="NCBIfam" id="NF033819">
    <property type="entry name" value="IS66_TnpB"/>
    <property type="match status" value="1"/>
</dbReference>
<dbReference type="KEGG" id="lamb:KBB96_08860"/>
<evidence type="ECO:0000313" key="3">
    <source>
        <dbReference type="Proteomes" id="UP000676169"/>
    </source>
</evidence>
<dbReference type="PANTHER" id="PTHR36455:SF1">
    <property type="entry name" value="BLR8292 PROTEIN"/>
    <property type="match status" value="1"/>
</dbReference>
<reference evidence="1" key="1">
    <citation type="submission" date="2021-04" db="EMBL/GenBank/DDBJ databases">
        <title>Luteolibacter sp. 32A isolated from the skin of an Anderson's salamander (Ambystoma andersonii).</title>
        <authorList>
            <person name="Spergser J."/>
            <person name="Busse H.-J."/>
        </authorList>
    </citation>
    <scope>NUCLEOTIDE SEQUENCE</scope>
    <source>
        <strain evidence="1">32A</strain>
    </source>
</reference>
<proteinExistence type="predicted"/>
<dbReference type="Pfam" id="PF05717">
    <property type="entry name" value="TnpB_IS66"/>
    <property type="match status" value="1"/>
</dbReference>
<protein>
    <submittedName>
        <fullName evidence="1">IS66 family insertion sequence element accessory protein TnpB</fullName>
    </submittedName>
</protein>
<dbReference type="AlphaFoldDB" id="A0A975J2S5"/>
<evidence type="ECO:0000313" key="2">
    <source>
        <dbReference type="EMBL" id="QUE53197.1"/>
    </source>
</evidence>
<sequence length="117" mass="13262">MLSFSGSLKVFVAVEPCDMRRSFNGLHDAVTTKLQEDPKSGAIFAFTNKRRSLLKILYWDGSGLWILAKRLERGTFSWPKGTEVRDGKLRLSSTALAFLLDGIDMRDGCKRPWYEST</sequence>
<gene>
    <name evidence="1" type="primary">tnpB</name>
    <name evidence="1" type="ORF">KBB96_08860</name>
    <name evidence="2" type="ORF">KBB96_09920</name>
</gene>
<dbReference type="EMBL" id="CP073100">
    <property type="protein sequence ID" value="QUE53197.1"/>
    <property type="molecule type" value="Genomic_DNA"/>
</dbReference>
<dbReference type="EMBL" id="CP073100">
    <property type="protein sequence ID" value="QUE52987.1"/>
    <property type="molecule type" value="Genomic_DNA"/>
</dbReference>
<name>A0A975J2S5_9BACT</name>
<keyword evidence="3" id="KW-1185">Reference proteome</keyword>
<dbReference type="PANTHER" id="PTHR36455">
    <property type="match status" value="1"/>
</dbReference>
<dbReference type="InterPro" id="IPR008878">
    <property type="entry name" value="Transposase_IS66_Orf2"/>
</dbReference>
<dbReference type="RefSeq" id="WP_211634331.1">
    <property type="nucleotide sequence ID" value="NZ_CP073100.1"/>
</dbReference>
<accession>A0A975J2S5</accession>